<comment type="caution">
    <text evidence="1">The sequence shown here is derived from an EMBL/GenBank/DDBJ whole genome shotgun (WGS) entry which is preliminary data.</text>
</comment>
<evidence type="ECO:0000313" key="2">
    <source>
        <dbReference type="Proteomes" id="UP000546324"/>
    </source>
</evidence>
<dbReference type="RefSeq" id="WP_185028488.1">
    <property type="nucleotide sequence ID" value="NZ_JACHMQ010000001.1"/>
</dbReference>
<reference evidence="1 2" key="1">
    <citation type="submission" date="2020-08" db="EMBL/GenBank/DDBJ databases">
        <title>Sequencing the genomes of 1000 actinobacteria strains.</title>
        <authorList>
            <person name="Klenk H.-P."/>
        </authorList>
    </citation>
    <scope>NUCLEOTIDE SEQUENCE [LARGE SCALE GENOMIC DNA]</scope>
    <source>
        <strain evidence="1 2">DSM 43675</strain>
    </source>
</reference>
<dbReference type="EMBL" id="JACHMQ010000001">
    <property type="protein sequence ID" value="MBB6397900.1"/>
    <property type="molecule type" value="Genomic_DNA"/>
</dbReference>
<proteinExistence type="predicted"/>
<organism evidence="1 2">
    <name type="scientific">Actinomadura coerulea</name>
    <dbReference type="NCBI Taxonomy" id="46159"/>
    <lineage>
        <taxon>Bacteria</taxon>
        <taxon>Bacillati</taxon>
        <taxon>Actinomycetota</taxon>
        <taxon>Actinomycetes</taxon>
        <taxon>Streptosporangiales</taxon>
        <taxon>Thermomonosporaceae</taxon>
        <taxon>Actinomadura</taxon>
    </lineage>
</organism>
<accession>A0A7X0G3A6</accession>
<gene>
    <name evidence="1" type="ORF">BKA00_004814</name>
</gene>
<sequence>MSYPKPVFELPAVYGDNAAELEAEIQRLAGEFYGLGTKLALPHQYHAKLTTDRASTSKLYVVEGLIVRRHWSGWQNQLSRRADLPSVLADSAIEVEAEIERLTAEFFGSDADVTPCITTECKVRVVTDAKDGKKYESDGVTLTQMAKWPEA</sequence>
<name>A0A7X0G3A6_9ACTN</name>
<dbReference type="Proteomes" id="UP000546324">
    <property type="component" value="Unassembled WGS sequence"/>
</dbReference>
<keyword evidence="2" id="KW-1185">Reference proteome</keyword>
<dbReference type="AlphaFoldDB" id="A0A7X0G3A6"/>
<evidence type="ECO:0000313" key="1">
    <source>
        <dbReference type="EMBL" id="MBB6397900.1"/>
    </source>
</evidence>
<protein>
    <submittedName>
        <fullName evidence="1">Uncharacterized protein</fullName>
    </submittedName>
</protein>